<evidence type="ECO:0000256" key="8">
    <source>
        <dbReference type="PROSITE-ProRule" id="PRU01100"/>
    </source>
</evidence>
<dbReference type="Proteomes" id="UP000295668">
    <property type="component" value="Unassembled WGS sequence"/>
</dbReference>
<feature type="domain" description="GH26" evidence="9">
    <location>
        <begin position="18"/>
        <end position="360"/>
    </location>
</feature>
<reference evidence="10 11" key="1">
    <citation type="submission" date="2019-02" db="EMBL/GenBank/DDBJ databases">
        <title>Pedobacter sp. nov., a novel speices isolated from soil of pinguins habitat in Antarcitica.</title>
        <authorList>
            <person name="He R.-H."/>
        </authorList>
    </citation>
    <scope>NUCLEOTIDE SEQUENCE [LARGE SCALE GENOMIC DNA]</scope>
    <source>
        <strain evidence="10 11">E01020</strain>
    </source>
</reference>
<evidence type="ECO:0000256" key="6">
    <source>
        <dbReference type="PIRSR" id="PIRSR018168-2"/>
    </source>
</evidence>
<keyword evidence="2 4" id="KW-0378">Hydrolase</keyword>
<name>A0A4R5MNX7_9SPHI</name>
<dbReference type="PRINTS" id="PR00739">
    <property type="entry name" value="GLHYDRLASE26"/>
</dbReference>
<protein>
    <recommendedName>
        <fullName evidence="4">Mannan endo-1,4-beta-mannosidase</fullName>
        <ecNumber evidence="4">3.2.1.78</ecNumber>
    </recommendedName>
</protein>
<dbReference type="InterPro" id="IPR022790">
    <property type="entry name" value="GH26_dom"/>
</dbReference>
<dbReference type="Pfam" id="PF02156">
    <property type="entry name" value="Glyco_hydro_26"/>
    <property type="match status" value="1"/>
</dbReference>
<evidence type="ECO:0000256" key="2">
    <source>
        <dbReference type="ARBA" id="ARBA00022801"/>
    </source>
</evidence>
<evidence type="ECO:0000259" key="9">
    <source>
        <dbReference type="PROSITE" id="PS51764"/>
    </source>
</evidence>
<proteinExistence type="inferred from homology"/>
<evidence type="ECO:0000313" key="11">
    <source>
        <dbReference type="Proteomes" id="UP000295668"/>
    </source>
</evidence>
<accession>A0A4R5MNX7</accession>
<dbReference type="InterPro" id="IPR000805">
    <property type="entry name" value="Glyco_hydro_26"/>
</dbReference>
<evidence type="ECO:0000256" key="3">
    <source>
        <dbReference type="ARBA" id="ARBA00023295"/>
    </source>
</evidence>
<feature type="binding site" evidence="6">
    <location>
        <position position="244"/>
    </location>
    <ligand>
        <name>substrate</name>
    </ligand>
</feature>
<comment type="similarity">
    <text evidence="1 4 8">Belongs to the glycosyl hydrolase 26 family.</text>
</comment>
<sequence length="369" mass="42814">MQMVFAQKMELSDKKATTETKNLYKNLQKLLNKGIMFGHQDDLAYGVNWKNPDGKRSDIKDVVNDYPAVFGWDLGHIEYGNAKNLDDVPFDKMKGYIKSVYDMGGINTIGWHVDNPNTLKNAWDNTKAINDVLPGGSKQVVYKKWMDNLAVFLKSLKGSDGKQIPVLFRPYHEMNGSWFWWGNKSATPEEYVKLYRYTVDYLKNKKHIHNLIYTYSPNTFQTAAEFMQHYPGDDVVDMIGFDNYQYASPTATDSVMQDSRIKFQAQIKNGLTILDSIAKAHKKIPTFAETGLEAVPDKAWWTKTLWPIIRDYKISYVLVWRNHGWKADENKFHYYGPYLGHPSAPDFQKFHDFKGTLFQSDLKKFNIYK</sequence>
<keyword evidence="3 4" id="KW-0326">Glycosidase</keyword>
<keyword evidence="11" id="KW-1185">Reference proteome</keyword>
<keyword evidence="4" id="KW-0119">Carbohydrate metabolism</keyword>
<feature type="active site" description="Proton donor" evidence="5 8">
    <location>
        <position position="173"/>
    </location>
</feature>
<dbReference type="PANTHER" id="PTHR40079:SF4">
    <property type="entry name" value="GH26 DOMAIN-CONTAINING PROTEIN-RELATED"/>
    <property type="match status" value="1"/>
</dbReference>
<comment type="subcellular location">
    <subcellularLocation>
        <location evidence="4">Secreted</location>
    </subcellularLocation>
</comment>
<feature type="binding site" evidence="6">
    <location>
        <position position="178"/>
    </location>
    <ligand>
        <name>substrate</name>
    </ligand>
</feature>
<evidence type="ECO:0000256" key="1">
    <source>
        <dbReference type="ARBA" id="ARBA00007754"/>
    </source>
</evidence>
<evidence type="ECO:0000256" key="5">
    <source>
        <dbReference type="PIRSR" id="PIRSR018168-1"/>
    </source>
</evidence>
<comment type="catalytic activity">
    <reaction evidence="4">
        <text>Random hydrolysis of (1-&gt;4)-beta-D-mannosidic linkages in mannans, galactomannans and glucomannans.</text>
        <dbReference type="EC" id="3.2.1.78"/>
    </reaction>
</comment>
<dbReference type="OrthoDB" id="9803686at2"/>
<organism evidence="10 11">
    <name type="scientific">Pedobacter changchengzhani</name>
    <dbReference type="NCBI Taxonomy" id="2529274"/>
    <lineage>
        <taxon>Bacteria</taxon>
        <taxon>Pseudomonadati</taxon>
        <taxon>Bacteroidota</taxon>
        <taxon>Sphingobacteriia</taxon>
        <taxon>Sphingobacteriales</taxon>
        <taxon>Sphingobacteriaceae</taxon>
        <taxon>Pedobacter</taxon>
    </lineage>
</organism>
<feature type="site" description="Plays an important role in maintaining the position of the catalytic nucleophile" evidence="7">
    <location>
        <position position="172"/>
    </location>
</feature>
<dbReference type="EMBL" id="SJCY01000002">
    <property type="protein sequence ID" value="TDG37507.1"/>
    <property type="molecule type" value="Genomic_DNA"/>
</dbReference>
<dbReference type="PIRSF" id="PIRSF018168">
    <property type="entry name" value="Mannan-1_4-beta-mannosidase"/>
    <property type="match status" value="1"/>
</dbReference>
<dbReference type="Gene3D" id="3.20.20.80">
    <property type="entry name" value="Glycosidases"/>
    <property type="match status" value="1"/>
</dbReference>
<dbReference type="AlphaFoldDB" id="A0A4R5MNX7"/>
<dbReference type="PROSITE" id="PS51764">
    <property type="entry name" value="GH26"/>
    <property type="match status" value="1"/>
</dbReference>
<evidence type="ECO:0000256" key="4">
    <source>
        <dbReference type="PIRNR" id="PIRNR018168"/>
    </source>
</evidence>
<feature type="active site" description="Nucleophile" evidence="5 8">
    <location>
        <position position="289"/>
    </location>
</feature>
<comment type="caution">
    <text evidence="10">The sequence shown here is derived from an EMBL/GenBank/DDBJ whole genome shotgun (WGS) entry which is preliminary data.</text>
</comment>
<evidence type="ECO:0000256" key="7">
    <source>
        <dbReference type="PIRSR" id="PIRSR018168-3"/>
    </source>
</evidence>
<dbReference type="SUPFAM" id="SSF51445">
    <property type="entry name" value="(Trans)glycosidases"/>
    <property type="match status" value="1"/>
</dbReference>
<dbReference type="GO" id="GO:0006080">
    <property type="term" value="P:substituted mannan metabolic process"/>
    <property type="evidence" value="ECO:0007669"/>
    <property type="project" value="UniProtKB-UniRule"/>
</dbReference>
<dbReference type="InterPro" id="IPR017853">
    <property type="entry name" value="GH"/>
</dbReference>
<dbReference type="EC" id="3.2.1.78" evidence="4"/>
<dbReference type="GO" id="GO:0016985">
    <property type="term" value="F:mannan endo-1,4-beta-mannosidase activity"/>
    <property type="evidence" value="ECO:0007669"/>
    <property type="project" value="UniProtKB-UniRule"/>
</dbReference>
<keyword evidence="4" id="KW-0964">Secreted</keyword>
<evidence type="ECO:0000313" key="10">
    <source>
        <dbReference type="EMBL" id="TDG37507.1"/>
    </source>
</evidence>
<dbReference type="InterPro" id="IPR016714">
    <property type="entry name" value="MANB/E"/>
</dbReference>
<feature type="binding site" evidence="6">
    <location>
        <position position="112"/>
    </location>
    <ligand>
        <name>substrate</name>
    </ligand>
</feature>
<dbReference type="GO" id="GO:0005576">
    <property type="term" value="C:extracellular region"/>
    <property type="evidence" value="ECO:0007669"/>
    <property type="project" value="UniProtKB-SubCell"/>
</dbReference>
<gene>
    <name evidence="10" type="ORF">EZJ43_03950</name>
</gene>
<dbReference type="PANTHER" id="PTHR40079">
    <property type="entry name" value="MANNAN ENDO-1,4-BETA-MANNOSIDASE E-RELATED"/>
    <property type="match status" value="1"/>
</dbReference>